<evidence type="ECO:0000256" key="1">
    <source>
        <dbReference type="SAM" id="SignalP"/>
    </source>
</evidence>
<feature type="chain" id="PRO_5035222245" evidence="1">
    <location>
        <begin position="28"/>
        <end position="361"/>
    </location>
</feature>
<reference evidence="2" key="1">
    <citation type="submission" date="2020-11" db="EMBL/GenBank/DDBJ databases">
        <title>Sequencing the genomes of 1000 actinobacteria strains.</title>
        <authorList>
            <person name="Klenk H.-P."/>
        </authorList>
    </citation>
    <scope>NUCLEOTIDE SEQUENCE</scope>
    <source>
        <strain evidence="2">DSM 45356</strain>
    </source>
</reference>
<dbReference type="Proteomes" id="UP000622552">
    <property type="component" value="Unassembled WGS sequence"/>
</dbReference>
<evidence type="ECO:0000313" key="2">
    <source>
        <dbReference type="EMBL" id="MBG6141673.1"/>
    </source>
</evidence>
<keyword evidence="3" id="KW-1185">Reference proteome</keyword>
<keyword evidence="1" id="KW-0732">Signal</keyword>
<comment type="caution">
    <text evidence="2">The sequence shown here is derived from an EMBL/GenBank/DDBJ whole genome shotgun (WGS) entry which is preliminary data.</text>
</comment>
<name>A0A8J7H4X7_9ACTN</name>
<dbReference type="RefSeq" id="WP_197008059.1">
    <property type="nucleotide sequence ID" value="NZ_BONS01000013.1"/>
</dbReference>
<evidence type="ECO:0000313" key="3">
    <source>
        <dbReference type="Proteomes" id="UP000622552"/>
    </source>
</evidence>
<organism evidence="2 3">
    <name type="scientific">Longispora fulva</name>
    <dbReference type="NCBI Taxonomy" id="619741"/>
    <lineage>
        <taxon>Bacteria</taxon>
        <taxon>Bacillati</taxon>
        <taxon>Actinomycetota</taxon>
        <taxon>Actinomycetes</taxon>
        <taxon>Micromonosporales</taxon>
        <taxon>Micromonosporaceae</taxon>
        <taxon>Longispora</taxon>
    </lineage>
</organism>
<feature type="signal peptide" evidence="1">
    <location>
        <begin position="1"/>
        <end position="27"/>
    </location>
</feature>
<dbReference type="EMBL" id="JADOUF010000001">
    <property type="protein sequence ID" value="MBG6141673.1"/>
    <property type="molecule type" value="Genomic_DNA"/>
</dbReference>
<proteinExistence type="predicted"/>
<protein>
    <submittedName>
        <fullName evidence="2">Uncharacterized protein</fullName>
    </submittedName>
</protein>
<dbReference type="AlphaFoldDB" id="A0A8J7H4X7"/>
<gene>
    <name evidence="2" type="ORF">IW245_007867</name>
</gene>
<accession>A0A8J7H4X7</accession>
<sequence length="361" mass="38533">MRARSLLVALLVAVCGAVLGPVAPAQAATADQWGFALVDNPTVPLFTTLNTTRQWGTWKTAFPADWASGGKLATGRFRVKFPHIGTPKGFVHVTPVSRTGNYCEILFWTPSGVDEILDVQCHKPGGVADDTAFTVMWSVSSGVAAPPGSHAYVRYGTSGIVDSYNSTGLGVSGGPLGTGQYSFKLYGVGLATVLSGNLQATAIQPNGAPRRCNIYQWSMAGTDIVAYVFCYNQAGAATNTEFTLSYHRERTVLGSFAPPKYFGYVWTAGNVGQTNFNYPTGLNTNVVGTAPPLGRFIVKYPNLGQKETTAQVTANSSTSRYCNLTSPWTYSGPDAVVDVICFDNAGVYTPEVFFSTFTSRI</sequence>